<feature type="binding site" evidence="7">
    <location>
        <begin position="217"/>
        <end position="221"/>
    </location>
    <ligand>
        <name>GTP</name>
        <dbReference type="ChEBI" id="CHEBI:37565"/>
    </ligand>
</feature>
<dbReference type="InterPro" id="IPR027417">
    <property type="entry name" value="P-loop_NTPase"/>
</dbReference>
<evidence type="ECO:0000256" key="3">
    <source>
        <dbReference type="ARBA" id="ARBA00022842"/>
    </source>
</evidence>
<dbReference type="FunFam" id="3.40.50.300:FF:000181">
    <property type="entry name" value="Guanine nucleotide-binding protein subunit alpha"/>
    <property type="match status" value="1"/>
</dbReference>
<evidence type="ECO:0000256" key="2">
    <source>
        <dbReference type="ARBA" id="ARBA00022741"/>
    </source>
</evidence>
<feature type="binding site" evidence="8">
    <location>
        <position position="53"/>
    </location>
    <ligand>
        <name>Mg(2+)</name>
        <dbReference type="ChEBI" id="CHEBI:18420"/>
    </ligand>
</feature>
<dbReference type="EMBL" id="MCOG01000019">
    <property type="protein sequence ID" value="ORY77509.1"/>
    <property type="molecule type" value="Genomic_DNA"/>
</dbReference>
<dbReference type="GO" id="GO:0007189">
    <property type="term" value="P:adenylate cyclase-activating G protein-coupled receptor signaling pathway"/>
    <property type="evidence" value="ECO:0007669"/>
    <property type="project" value="TreeGrafter"/>
</dbReference>
<feature type="binding site" evidence="7">
    <location>
        <begin position="286"/>
        <end position="289"/>
    </location>
    <ligand>
        <name>GTP</name>
        <dbReference type="ChEBI" id="CHEBI:37565"/>
    </ligand>
</feature>
<keyword evidence="6" id="KW-0449">Lipoprotein</keyword>
<keyword evidence="10" id="KW-1185">Reference proteome</keyword>
<dbReference type="Proteomes" id="UP000193920">
    <property type="component" value="Unassembled WGS sequence"/>
</dbReference>
<dbReference type="SUPFAM" id="SSF52540">
    <property type="entry name" value="P-loop containing nucleoside triphosphate hydrolases"/>
    <property type="match status" value="1"/>
</dbReference>
<dbReference type="Gene3D" id="1.10.400.10">
    <property type="entry name" value="GI Alpha 1, domain 2-like"/>
    <property type="match status" value="1"/>
</dbReference>
<keyword evidence="3 8" id="KW-0460">Magnesium</keyword>
<dbReference type="GO" id="GO:0005525">
    <property type="term" value="F:GTP binding"/>
    <property type="evidence" value="ECO:0007669"/>
    <property type="project" value="UniProtKB-KW"/>
</dbReference>
<dbReference type="InterPro" id="IPR001019">
    <property type="entry name" value="Gprotein_alpha_su"/>
</dbReference>
<dbReference type="PROSITE" id="PS51882">
    <property type="entry name" value="G_ALPHA"/>
    <property type="match status" value="1"/>
</dbReference>
<dbReference type="AlphaFoldDB" id="A0A1Y2F0Y3"/>
<gene>
    <name evidence="9" type="ORF">LY90DRAFT_450447</name>
</gene>
<dbReference type="GO" id="GO:0001664">
    <property type="term" value="F:G protein-coupled receptor binding"/>
    <property type="evidence" value="ECO:0007669"/>
    <property type="project" value="TreeGrafter"/>
</dbReference>
<reference evidence="9 10" key="1">
    <citation type="submission" date="2016-08" db="EMBL/GenBank/DDBJ databases">
        <title>A Parts List for Fungal Cellulosomes Revealed by Comparative Genomics.</title>
        <authorList>
            <consortium name="DOE Joint Genome Institute"/>
            <person name="Haitjema C.H."/>
            <person name="Gilmore S.P."/>
            <person name="Henske J.K."/>
            <person name="Solomon K.V."/>
            <person name="De Groot R."/>
            <person name="Kuo A."/>
            <person name="Mondo S.J."/>
            <person name="Salamov A.A."/>
            <person name="Labutti K."/>
            <person name="Zhao Z."/>
            <person name="Chiniquy J."/>
            <person name="Barry K."/>
            <person name="Brewer H.M."/>
            <person name="Purvine S.O."/>
            <person name="Wright A.T."/>
            <person name="Boxma B."/>
            <person name="Van Alen T."/>
            <person name="Hackstein J.H."/>
            <person name="Baker S.E."/>
            <person name="Grigoriev I.V."/>
            <person name="O'Malley M.A."/>
        </authorList>
    </citation>
    <scope>NUCLEOTIDE SEQUENCE [LARGE SCALE GENOMIC DNA]</scope>
    <source>
        <strain evidence="9 10">G1</strain>
    </source>
</reference>
<dbReference type="SUPFAM" id="SSF47895">
    <property type="entry name" value="Transducin (alpha subunit), insertion domain"/>
    <property type="match status" value="1"/>
</dbReference>
<feature type="binding site" evidence="7">
    <location>
        <begin position="192"/>
        <end position="198"/>
    </location>
    <ligand>
        <name>GTP</name>
        <dbReference type="ChEBI" id="CHEBI:37565"/>
    </ligand>
</feature>
<dbReference type="Gene3D" id="3.40.50.300">
    <property type="entry name" value="P-loop containing nucleotide triphosphate hydrolases"/>
    <property type="match status" value="1"/>
</dbReference>
<dbReference type="GO" id="GO:0003924">
    <property type="term" value="F:GTPase activity"/>
    <property type="evidence" value="ECO:0007669"/>
    <property type="project" value="InterPro"/>
</dbReference>
<keyword evidence="4 7" id="KW-0342">GTP-binding</keyword>
<dbReference type="STRING" id="1754190.A0A1Y2F0Y3"/>
<evidence type="ECO:0000313" key="9">
    <source>
        <dbReference type="EMBL" id="ORY77509.1"/>
    </source>
</evidence>
<sequence>MCLKQLFGCFRTKEDKEEKEKSDMIDKEIQKDKQRLKKEYKMLLLGPGESGKSTIFKQMKIINQNGYQHDELLEFKSKIYQNVLDSFFQMLEHGRSMVALNKLDKLFEKPENEEIARILERGKDAIICSCNFTKELAEDIYSVVTDPNTEKIMNYCYEHPQDYYLVDSTQYFFNNVMRIGEPEYLPTEQDILLCRCKTTGIAEIHFTYEELNIHLFDVGGQRSERRKWISCFEAVTSIIFCVSLSEYDQTLIEDNKQNRMVESLMLFDSVVNSRWFIRTSIILFLNKYDLFVIKLKKIPLENFFPDYSGEKEPKKAASFIRDKFLQKNKAKLAIFPHLTQATDTKNIKHVFFSVYTTIVQNALKDSGIL</sequence>
<dbReference type="OrthoDB" id="5817230at2759"/>
<evidence type="ECO:0000256" key="6">
    <source>
        <dbReference type="ARBA" id="ARBA00023288"/>
    </source>
</evidence>
<evidence type="ECO:0000256" key="5">
    <source>
        <dbReference type="ARBA" id="ARBA00023224"/>
    </source>
</evidence>
<dbReference type="GO" id="GO:0005737">
    <property type="term" value="C:cytoplasm"/>
    <property type="evidence" value="ECO:0007669"/>
    <property type="project" value="TreeGrafter"/>
</dbReference>
<dbReference type="GO" id="GO:0010255">
    <property type="term" value="P:glucose mediated signaling pathway"/>
    <property type="evidence" value="ECO:0007669"/>
    <property type="project" value="UniProtKB-ARBA"/>
</dbReference>
<dbReference type="InterPro" id="IPR001408">
    <property type="entry name" value="Gprotein_alpha_I"/>
</dbReference>
<keyword evidence="5" id="KW-0807">Transducer</keyword>
<evidence type="ECO:0000256" key="1">
    <source>
        <dbReference type="ARBA" id="ARBA00022723"/>
    </source>
</evidence>
<keyword evidence="1 8" id="KW-0479">Metal-binding</keyword>
<evidence type="ECO:0000256" key="7">
    <source>
        <dbReference type="PIRSR" id="PIRSR601019-1"/>
    </source>
</evidence>
<dbReference type="SMART" id="SM00275">
    <property type="entry name" value="G_alpha"/>
    <property type="match status" value="1"/>
</dbReference>
<dbReference type="PANTHER" id="PTHR10218">
    <property type="entry name" value="GTP-BINDING PROTEIN ALPHA SUBUNIT"/>
    <property type="match status" value="1"/>
</dbReference>
<feature type="binding site" evidence="7">
    <location>
        <position position="341"/>
    </location>
    <ligand>
        <name>GTP</name>
        <dbReference type="ChEBI" id="CHEBI:37565"/>
    </ligand>
</feature>
<organism evidence="9 10">
    <name type="scientific">Neocallimastix californiae</name>
    <dbReference type="NCBI Taxonomy" id="1754190"/>
    <lineage>
        <taxon>Eukaryota</taxon>
        <taxon>Fungi</taxon>
        <taxon>Fungi incertae sedis</taxon>
        <taxon>Chytridiomycota</taxon>
        <taxon>Chytridiomycota incertae sedis</taxon>
        <taxon>Neocallimastigomycetes</taxon>
        <taxon>Neocallimastigales</taxon>
        <taxon>Neocallimastigaceae</taxon>
        <taxon>Neocallimastix</taxon>
    </lineage>
</organism>
<dbReference type="Pfam" id="PF00503">
    <property type="entry name" value="G-alpha"/>
    <property type="match status" value="1"/>
</dbReference>
<feature type="binding site" evidence="8">
    <location>
        <position position="198"/>
    </location>
    <ligand>
        <name>Mg(2+)</name>
        <dbReference type="ChEBI" id="CHEBI:18420"/>
    </ligand>
</feature>
<accession>A0A1Y2F0Y3</accession>
<dbReference type="GO" id="GO:0005834">
    <property type="term" value="C:heterotrimeric G-protein complex"/>
    <property type="evidence" value="ECO:0007669"/>
    <property type="project" value="TreeGrafter"/>
</dbReference>
<dbReference type="PRINTS" id="PR00441">
    <property type="entry name" value="GPROTEINAI"/>
</dbReference>
<feature type="binding site" evidence="7">
    <location>
        <begin position="49"/>
        <end position="54"/>
    </location>
    <ligand>
        <name>GTP</name>
        <dbReference type="ChEBI" id="CHEBI:37565"/>
    </ligand>
</feature>
<evidence type="ECO:0000313" key="10">
    <source>
        <dbReference type="Proteomes" id="UP000193920"/>
    </source>
</evidence>
<dbReference type="PRINTS" id="PR00318">
    <property type="entry name" value="GPROTEINA"/>
</dbReference>
<evidence type="ECO:0000256" key="4">
    <source>
        <dbReference type="ARBA" id="ARBA00023134"/>
    </source>
</evidence>
<dbReference type="CDD" id="cd00066">
    <property type="entry name" value="G-alpha"/>
    <property type="match status" value="1"/>
</dbReference>
<dbReference type="InterPro" id="IPR011025">
    <property type="entry name" value="GproteinA_insert"/>
</dbReference>
<proteinExistence type="predicted"/>
<evidence type="ECO:0000256" key="8">
    <source>
        <dbReference type="PIRSR" id="PIRSR601019-2"/>
    </source>
</evidence>
<name>A0A1Y2F0Y3_9FUNG</name>
<protein>
    <submittedName>
        <fullName evidence="9">G-protein alpha subunit</fullName>
    </submittedName>
</protein>
<dbReference type="GO" id="GO:0031683">
    <property type="term" value="F:G-protein beta/gamma-subunit complex binding"/>
    <property type="evidence" value="ECO:0007669"/>
    <property type="project" value="InterPro"/>
</dbReference>
<dbReference type="PANTHER" id="PTHR10218:SF369">
    <property type="entry name" value="GUANINE NUCLEOTIDE-BINDING PROTEIN ALPHA-2 SUBUNIT"/>
    <property type="match status" value="1"/>
</dbReference>
<keyword evidence="2 7" id="KW-0547">Nucleotide-binding</keyword>
<comment type="caution">
    <text evidence="9">The sequence shown here is derived from an EMBL/GenBank/DDBJ whole genome shotgun (WGS) entry which is preliminary data.</text>
</comment>
<feature type="binding site" evidence="7">
    <location>
        <begin position="167"/>
        <end position="168"/>
    </location>
    <ligand>
        <name>GTP</name>
        <dbReference type="ChEBI" id="CHEBI:37565"/>
    </ligand>
</feature>
<dbReference type="GO" id="GO:0046872">
    <property type="term" value="F:metal ion binding"/>
    <property type="evidence" value="ECO:0007669"/>
    <property type="project" value="UniProtKB-KW"/>
</dbReference>